<keyword evidence="1" id="KW-0472">Membrane</keyword>
<dbReference type="Proteomes" id="UP000289841">
    <property type="component" value="Chromosome"/>
</dbReference>
<evidence type="ECO:0000313" key="2">
    <source>
        <dbReference type="EMBL" id="VEU80151.1"/>
    </source>
</evidence>
<evidence type="ECO:0000256" key="1">
    <source>
        <dbReference type="SAM" id="Phobius"/>
    </source>
</evidence>
<gene>
    <name evidence="2" type="ORF">NCTC10138_00508</name>
</gene>
<dbReference type="STRING" id="1278311.GCA_000428705_00866"/>
<keyword evidence="1" id="KW-1133">Transmembrane helix</keyword>
<dbReference type="KEGG" id="aaxa:NCTC10138_00508"/>
<accession>A0A449BCH3</accession>
<dbReference type="EMBL" id="LR215048">
    <property type="protein sequence ID" value="VEU80151.1"/>
    <property type="molecule type" value="Genomic_DNA"/>
</dbReference>
<protein>
    <submittedName>
        <fullName evidence="2">Uncharacterized protein</fullName>
    </submittedName>
</protein>
<evidence type="ECO:0000313" key="3">
    <source>
        <dbReference type="Proteomes" id="UP000289841"/>
    </source>
</evidence>
<keyword evidence="1" id="KW-0812">Transmembrane</keyword>
<sequence length="145" mass="16932">MKKINLIIVGSVFGLIVIISLVVFLFLNRPLEKKYKKDIDYSSESLYSLSEEIVIKEIIIYETKKQTYIYAVYSYDDYKTGKTEENYQVFFTETGQYLSGGIVESLNPNLFKEFSEEKLKAEKVQNVSDKYIKYLNDILSVKVRT</sequence>
<reference evidence="2 3" key="1">
    <citation type="submission" date="2019-01" db="EMBL/GenBank/DDBJ databases">
        <authorList>
            <consortium name="Pathogen Informatics"/>
        </authorList>
    </citation>
    <scope>NUCLEOTIDE SEQUENCE [LARGE SCALE GENOMIC DNA]</scope>
    <source>
        <strain evidence="2 3">NCTC10138</strain>
    </source>
</reference>
<organism evidence="2 3">
    <name type="scientific">Haploplasma axanthum</name>
    <name type="common">Acholeplasma axanthum</name>
    <dbReference type="NCBI Taxonomy" id="29552"/>
    <lineage>
        <taxon>Bacteria</taxon>
        <taxon>Bacillati</taxon>
        <taxon>Mycoplasmatota</taxon>
        <taxon>Mollicutes</taxon>
        <taxon>Acholeplasmatales</taxon>
        <taxon>Acholeplasmataceae</taxon>
        <taxon>Haploplasma</taxon>
    </lineage>
</organism>
<proteinExistence type="predicted"/>
<name>A0A449BCH3_HAPAX</name>
<dbReference type="AlphaFoldDB" id="A0A449BCH3"/>
<feature type="transmembrane region" description="Helical" evidence="1">
    <location>
        <begin position="6"/>
        <end position="27"/>
    </location>
</feature>
<keyword evidence="3" id="KW-1185">Reference proteome</keyword>
<dbReference type="RefSeq" id="WP_026391164.1">
    <property type="nucleotide sequence ID" value="NZ_LR215048.1"/>
</dbReference>